<dbReference type="OrthoDB" id="10483521at2759"/>
<sequence length="169" mass="19766">MATGKNLNIASHHEQYTCPHPMQLPQTDDYACKISRLVTLLGTSSQPNFETRPLLDIKLKFIRKQMLPRTVPGPGYLEWETKLKKIGYDGRHISQPIWRRTHARCCKCRTSHPWKSCPGCNHFICAMCFDGVEHAKYPSYEKWLKIQEKQGNGYSRDENVEDWFCCWEC</sequence>
<dbReference type="RefSeq" id="XP_024734338.1">
    <property type="nucleotide sequence ID" value="XM_024883484.1"/>
</dbReference>
<gene>
    <name evidence="1" type="ORF">K444DRAFT_632529</name>
</gene>
<dbReference type="GeneID" id="36591561"/>
<organism evidence="1 2">
    <name type="scientific">Hyaloscypha bicolor E</name>
    <dbReference type="NCBI Taxonomy" id="1095630"/>
    <lineage>
        <taxon>Eukaryota</taxon>
        <taxon>Fungi</taxon>
        <taxon>Dikarya</taxon>
        <taxon>Ascomycota</taxon>
        <taxon>Pezizomycotina</taxon>
        <taxon>Leotiomycetes</taxon>
        <taxon>Helotiales</taxon>
        <taxon>Hyaloscyphaceae</taxon>
        <taxon>Hyaloscypha</taxon>
        <taxon>Hyaloscypha bicolor</taxon>
    </lineage>
</organism>
<dbReference type="AlphaFoldDB" id="A0A2J6T326"/>
<keyword evidence="2" id="KW-1185">Reference proteome</keyword>
<accession>A0A2J6T326</accession>
<name>A0A2J6T326_9HELO</name>
<protein>
    <submittedName>
        <fullName evidence="1">Uncharacterized protein</fullName>
    </submittedName>
</protein>
<evidence type="ECO:0000313" key="2">
    <source>
        <dbReference type="Proteomes" id="UP000235371"/>
    </source>
</evidence>
<dbReference type="EMBL" id="KZ613847">
    <property type="protein sequence ID" value="PMD57434.1"/>
    <property type="molecule type" value="Genomic_DNA"/>
</dbReference>
<reference evidence="1 2" key="1">
    <citation type="submission" date="2016-04" db="EMBL/GenBank/DDBJ databases">
        <title>A degradative enzymes factory behind the ericoid mycorrhizal symbiosis.</title>
        <authorList>
            <consortium name="DOE Joint Genome Institute"/>
            <person name="Martino E."/>
            <person name="Morin E."/>
            <person name="Grelet G."/>
            <person name="Kuo A."/>
            <person name="Kohler A."/>
            <person name="Daghino S."/>
            <person name="Barry K."/>
            <person name="Choi C."/>
            <person name="Cichocki N."/>
            <person name="Clum A."/>
            <person name="Copeland A."/>
            <person name="Hainaut M."/>
            <person name="Haridas S."/>
            <person name="Labutti K."/>
            <person name="Lindquist E."/>
            <person name="Lipzen A."/>
            <person name="Khouja H.-R."/>
            <person name="Murat C."/>
            <person name="Ohm R."/>
            <person name="Olson A."/>
            <person name="Spatafora J."/>
            <person name="Veneault-Fourrey C."/>
            <person name="Henrissat B."/>
            <person name="Grigoriev I."/>
            <person name="Martin F."/>
            <person name="Perotto S."/>
        </authorList>
    </citation>
    <scope>NUCLEOTIDE SEQUENCE [LARGE SCALE GENOMIC DNA]</scope>
    <source>
        <strain evidence="1 2">E</strain>
    </source>
</reference>
<dbReference type="Proteomes" id="UP000235371">
    <property type="component" value="Unassembled WGS sequence"/>
</dbReference>
<proteinExistence type="predicted"/>
<dbReference type="InParanoid" id="A0A2J6T326"/>
<evidence type="ECO:0000313" key="1">
    <source>
        <dbReference type="EMBL" id="PMD57434.1"/>
    </source>
</evidence>